<sequence length="67" mass="7921">MPNFISIIVIYPQSYNFFILFSLVLIKHVDFLFILRTSSYLKSHIGLQENAKRKEQRQEGSEAILFK</sequence>
<organism evidence="2 3">
    <name type="scientific">Brachionus plicatilis</name>
    <name type="common">Marine rotifer</name>
    <name type="synonym">Brachionus muelleri</name>
    <dbReference type="NCBI Taxonomy" id="10195"/>
    <lineage>
        <taxon>Eukaryota</taxon>
        <taxon>Metazoa</taxon>
        <taxon>Spiralia</taxon>
        <taxon>Gnathifera</taxon>
        <taxon>Rotifera</taxon>
        <taxon>Eurotatoria</taxon>
        <taxon>Monogononta</taxon>
        <taxon>Pseudotrocha</taxon>
        <taxon>Ploima</taxon>
        <taxon>Brachionidae</taxon>
        <taxon>Brachionus</taxon>
    </lineage>
</organism>
<comment type="caution">
    <text evidence="2">The sequence shown here is derived from an EMBL/GenBank/DDBJ whole genome shotgun (WGS) entry which is preliminary data.</text>
</comment>
<reference evidence="2 3" key="1">
    <citation type="journal article" date="2018" name="Sci. Rep.">
        <title>Genomic signatures of local adaptation to the degree of environmental predictability in rotifers.</title>
        <authorList>
            <person name="Franch-Gras L."/>
            <person name="Hahn C."/>
            <person name="Garcia-Roger E.M."/>
            <person name="Carmona M.J."/>
            <person name="Serra M."/>
            <person name="Gomez A."/>
        </authorList>
    </citation>
    <scope>NUCLEOTIDE SEQUENCE [LARGE SCALE GENOMIC DNA]</scope>
    <source>
        <strain evidence="2">HYR1</strain>
    </source>
</reference>
<gene>
    <name evidence="2" type="ORF">BpHYR1_026213</name>
</gene>
<keyword evidence="1" id="KW-1133">Transmembrane helix</keyword>
<evidence type="ECO:0000313" key="2">
    <source>
        <dbReference type="EMBL" id="RNA15020.1"/>
    </source>
</evidence>
<keyword evidence="1" id="KW-0812">Transmembrane</keyword>
<keyword evidence="3" id="KW-1185">Reference proteome</keyword>
<dbReference type="EMBL" id="REGN01005057">
    <property type="protein sequence ID" value="RNA15020.1"/>
    <property type="molecule type" value="Genomic_DNA"/>
</dbReference>
<evidence type="ECO:0000256" key="1">
    <source>
        <dbReference type="SAM" id="Phobius"/>
    </source>
</evidence>
<protein>
    <submittedName>
        <fullName evidence="2">Uncharacterized protein</fullName>
    </submittedName>
</protein>
<dbReference type="AlphaFoldDB" id="A0A3M7QUI0"/>
<proteinExistence type="predicted"/>
<dbReference type="Proteomes" id="UP000276133">
    <property type="component" value="Unassembled WGS sequence"/>
</dbReference>
<accession>A0A3M7QUI0</accession>
<name>A0A3M7QUI0_BRAPC</name>
<keyword evidence="1" id="KW-0472">Membrane</keyword>
<feature type="transmembrane region" description="Helical" evidence="1">
    <location>
        <begin position="15"/>
        <end position="35"/>
    </location>
</feature>
<evidence type="ECO:0000313" key="3">
    <source>
        <dbReference type="Proteomes" id="UP000276133"/>
    </source>
</evidence>